<keyword evidence="1" id="KW-0812">Transmembrane</keyword>
<dbReference type="PANTHER" id="PTHR11177:SF317">
    <property type="entry name" value="CHITINASE 12-RELATED"/>
    <property type="match status" value="1"/>
</dbReference>
<organism evidence="3 4">
    <name type="scientific">Haemaphysalis longicornis</name>
    <name type="common">Bush tick</name>
    <dbReference type="NCBI Taxonomy" id="44386"/>
    <lineage>
        <taxon>Eukaryota</taxon>
        <taxon>Metazoa</taxon>
        <taxon>Ecdysozoa</taxon>
        <taxon>Arthropoda</taxon>
        <taxon>Chelicerata</taxon>
        <taxon>Arachnida</taxon>
        <taxon>Acari</taxon>
        <taxon>Parasitiformes</taxon>
        <taxon>Ixodida</taxon>
        <taxon>Ixodoidea</taxon>
        <taxon>Ixodidae</taxon>
        <taxon>Haemaphysalinae</taxon>
        <taxon>Haemaphysalis</taxon>
    </lineage>
</organism>
<feature type="domain" description="GH18" evidence="2">
    <location>
        <begin position="81"/>
        <end position="431"/>
    </location>
</feature>
<proteinExistence type="predicted"/>
<dbReference type="InterPro" id="IPR050314">
    <property type="entry name" value="Glycosyl_Hydrlase_18"/>
</dbReference>
<dbReference type="InterPro" id="IPR011583">
    <property type="entry name" value="Chitinase_II/V-like_cat"/>
</dbReference>
<dbReference type="GO" id="GO:0006032">
    <property type="term" value="P:chitin catabolic process"/>
    <property type="evidence" value="ECO:0007669"/>
    <property type="project" value="TreeGrafter"/>
</dbReference>
<keyword evidence="1" id="KW-1133">Transmembrane helix</keyword>
<sequence>MSRVLDEQFLLQRSRPQALALSDQPLIKKGIVYTGVACVAFALVMVGVFVGVIAYDLHQADRFLISVTFPVKVVSRRSDPLPIFCHLNPSRLYNQDVVYRPVDIPGKYCSHLVLPMRGFLSAGNDTFDVNSAFVLMQNRLVELRDDVQQTFPHLKHVVAIGPENDDGRLPFHEAHNASVYMSVLVEMVRWLLETQFHGIVLNRVLPLENEFGKHMVGFLKRLKQVMHKHRVLFIATARSDAHAFTSSIKPRLLPEIFDYVIVKTQVVNHTASSSERILVPFYQQRSRTQNSIEGALKQAIRRGVPKSHVLVAVSLSGFMCTLSAPPANNVVPSWGDTQTKRVVSYKEACQLVRTSEWRAFYDEESERPYAWHNNLWMAYEDEMSVRKMASLVHKMSLGGVVIVDVGHDDYQGQCGVANPLVRAVFGELEGTLIDDNSSVAVLNTGLASGETNGTLTVNATRLHGPSGK</sequence>
<evidence type="ECO:0000313" key="3">
    <source>
        <dbReference type="EMBL" id="KAH9359863.1"/>
    </source>
</evidence>
<evidence type="ECO:0000256" key="1">
    <source>
        <dbReference type="SAM" id="Phobius"/>
    </source>
</evidence>
<dbReference type="SMART" id="SM00636">
    <property type="entry name" value="Glyco_18"/>
    <property type="match status" value="1"/>
</dbReference>
<dbReference type="InterPro" id="IPR017853">
    <property type="entry name" value="GH"/>
</dbReference>
<dbReference type="InterPro" id="IPR001223">
    <property type="entry name" value="Glyco_hydro18_cat"/>
</dbReference>
<dbReference type="GO" id="GO:0005576">
    <property type="term" value="C:extracellular region"/>
    <property type="evidence" value="ECO:0007669"/>
    <property type="project" value="TreeGrafter"/>
</dbReference>
<dbReference type="SUPFAM" id="SSF54556">
    <property type="entry name" value="Chitinase insertion domain"/>
    <property type="match status" value="1"/>
</dbReference>
<dbReference type="Gene3D" id="3.20.20.80">
    <property type="entry name" value="Glycosidases"/>
    <property type="match status" value="1"/>
</dbReference>
<dbReference type="PANTHER" id="PTHR11177">
    <property type="entry name" value="CHITINASE"/>
    <property type="match status" value="1"/>
</dbReference>
<dbReference type="PROSITE" id="PS51910">
    <property type="entry name" value="GH18_2"/>
    <property type="match status" value="1"/>
</dbReference>
<dbReference type="VEuPathDB" id="VectorBase:HLOH_050311"/>
<keyword evidence="4" id="KW-1185">Reference proteome</keyword>
<dbReference type="Pfam" id="PF00704">
    <property type="entry name" value="Glyco_hydro_18"/>
    <property type="match status" value="1"/>
</dbReference>
<dbReference type="GO" id="GO:0004568">
    <property type="term" value="F:chitinase activity"/>
    <property type="evidence" value="ECO:0007669"/>
    <property type="project" value="TreeGrafter"/>
</dbReference>
<feature type="transmembrane region" description="Helical" evidence="1">
    <location>
        <begin position="31"/>
        <end position="55"/>
    </location>
</feature>
<dbReference type="SUPFAM" id="SSF51445">
    <property type="entry name" value="(Trans)glycosidases"/>
    <property type="match status" value="1"/>
</dbReference>
<comment type="caution">
    <text evidence="3">The sequence shown here is derived from an EMBL/GenBank/DDBJ whole genome shotgun (WGS) entry which is preliminary data.</text>
</comment>
<evidence type="ECO:0000259" key="2">
    <source>
        <dbReference type="PROSITE" id="PS51910"/>
    </source>
</evidence>
<protein>
    <recommendedName>
        <fullName evidence="2">GH18 domain-containing protein</fullName>
    </recommendedName>
</protein>
<dbReference type="InterPro" id="IPR029070">
    <property type="entry name" value="Chitinase_insertion_sf"/>
</dbReference>
<dbReference type="GO" id="GO:0008061">
    <property type="term" value="F:chitin binding"/>
    <property type="evidence" value="ECO:0007669"/>
    <property type="project" value="InterPro"/>
</dbReference>
<dbReference type="GO" id="GO:0005975">
    <property type="term" value="P:carbohydrate metabolic process"/>
    <property type="evidence" value="ECO:0007669"/>
    <property type="project" value="InterPro"/>
</dbReference>
<dbReference type="AlphaFoldDB" id="A0A9J6FAY6"/>
<dbReference type="Gene3D" id="3.10.50.10">
    <property type="match status" value="1"/>
</dbReference>
<dbReference type="EMBL" id="JABSTR010000001">
    <property type="protein sequence ID" value="KAH9359863.1"/>
    <property type="molecule type" value="Genomic_DNA"/>
</dbReference>
<dbReference type="Proteomes" id="UP000821853">
    <property type="component" value="Chromosome 1"/>
</dbReference>
<keyword evidence="1" id="KW-0472">Membrane</keyword>
<gene>
    <name evidence="3" type="ORF">HPB48_003131</name>
</gene>
<name>A0A9J6FAY6_HAELO</name>
<accession>A0A9J6FAY6</accession>
<reference evidence="3 4" key="1">
    <citation type="journal article" date="2020" name="Cell">
        <title>Large-Scale Comparative Analyses of Tick Genomes Elucidate Their Genetic Diversity and Vector Capacities.</title>
        <authorList>
            <consortium name="Tick Genome and Microbiome Consortium (TIGMIC)"/>
            <person name="Jia N."/>
            <person name="Wang J."/>
            <person name="Shi W."/>
            <person name="Du L."/>
            <person name="Sun Y."/>
            <person name="Zhan W."/>
            <person name="Jiang J.F."/>
            <person name="Wang Q."/>
            <person name="Zhang B."/>
            <person name="Ji P."/>
            <person name="Bell-Sakyi L."/>
            <person name="Cui X.M."/>
            <person name="Yuan T.T."/>
            <person name="Jiang B.G."/>
            <person name="Yang W.F."/>
            <person name="Lam T.T."/>
            <person name="Chang Q.C."/>
            <person name="Ding S.J."/>
            <person name="Wang X.J."/>
            <person name="Zhu J.G."/>
            <person name="Ruan X.D."/>
            <person name="Zhao L."/>
            <person name="Wei J.T."/>
            <person name="Ye R.Z."/>
            <person name="Que T.C."/>
            <person name="Du C.H."/>
            <person name="Zhou Y.H."/>
            <person name="Cheng J.X."/>
            <person name="Dai P.F."/>
            <person name="Guo W.B."/>
            <person name="Han X.H."/>
            <person name="Huang E.J."/>
            <person name="Li L.F."/>
            <person name="Wei W."/>
            <person name="Gao Y.C."/>
            <person name="Liu J.Z."/>
            <person name="Shao H.Z."/>
            <person name="Wang X."/>
            <person name="Wang C.C."/>
            <person name="Yang T.C."/>
            <person name="Huo Q.B."/>
            <person name="Li W."/>
            <person name="Chen H.Y."/>
            <person name="Chen S.E."/>
            <person name="Zhou L.G."/>
            <person name="Ni X.B."/>
            <person name="Tian J.H."/>
            <person name="Sheng Y."/>
            <person name="Liu T."/>
            <person name="Pan Y.S."/>
            <person name="Xia L.Y."/>
            <person name="Li J."/>
            <person name="Zhao F."/>
            <person name="Cao W.C."/>
        </authorList>
    </citation>
    <scope>NUCLEOTIDE SEQUENCE [LARGE SCALE GENOMIC DNA]</scope>
    <source>
        <strain evidence="3">HaeL-2018</strain>
    </source>
</reference>
<evidence type="ECO:0000313" key="4">
    <source>
        <dbReference type="Proteomes" id="UP000821853"/>
    </source>
</evidence>